<organism evidence="9 10">
    <name type="scientific">Eubacterium album</name>
    <dbReference type="NCBI Taxonomy" id="2978477"/>
    <lineage>
        <taxon>Bacteria</taxon>
        <taxon>Bacillati</taxon>
        <taxon>Bacillota</taxon>
        <taxon>Clostridia</taxon>
        <taxon>Eubacteriales</taxon>
        <taxon>Eubacteriaceae</taxon>
        <taxon>Eubacterium</taxon>
    </lineage>
</organism>
<comment type="caution">
    <text evidence="9">The sequence shown here is derived from an EMBL/GenBank/DDBJ whole genome shotgun (WGS) entry which is preliminary data.</text>
</comment>
<protein>
    <submittedName>
        <fullName evidence="9">L,D-transpeptidase</fullName>
    </submittedName>
</protein>
<keyword evidence="5" id="KW-0961">Cell wall biogenesis/degradation</keyword>
<accession>A0ABT2M103</accession>
<evidence type="ECO:0000256" key="3">
    <source>
        <dbReference type="ARBA" id="ARBA00022960"/>
    </source>
</evidence>
<evidence type="ECO:0000256" key="6">
    <source>
        <dbReference type="SAM" id="MobiDB-lite"/>
    </source>
</evidence>
<evidence type="ECO:0000256" key="7">
    <source>
        <dbReference type="SAM" id="Phobius"/>
    </source>
</evidence>
<dbReference type="Pfam" id="PF03734">
    <property type="entry name" value="YkuD"/>
    <property type="match status" value="1"/>
</dbReference>
<dbReference type="InterPro" id="IPR005490">
    <property type="entry name" value="LD_TPept_cat_dom"/>
</dbReference>
<gene>
    <name evidence="9" type="ORF">N5B56_08935</name>
</gene>
<keyword evidence="7" id="KW-0472">Membrane</keyword>
<evidence type="ECO:0000256" key="2">
    <source>
        <dbReference type="ARBA" id="ARBA00022679"/>
    </source>
</evidence>
<feature type="transmembrane region" description="Helical" evidence="7">
    <location>
        <begin position="12"/>
        <end position="36"/>
    </location>
</feature>
<evidence type="ECO:0000256" key="1">
    <source>
        <dbReference type="ARBA" id="ARBA00004752"/>
    </source>
</evidence>
<feature type="compositionally biased region" description="Polar residues" evidence="6">
    <location>
        <begin position="447"/>
        <end position="462"/>
    </location>
</feature>
<dbReference type="Proteomes" id="UP001431199">
    <property type="component" value="Unassembled WGS sequence"/>
</dbReference>
<keyword evidence="2" id="KW-0808">Transferase</keyword>
<evidence type="ECO:0000256" key="5">
    <source>
        <dbReference type="ARBA" id="ARBA00023316"/>
    </source>
</evidence>
<dbReference type="SUPFAM" id="SSF141523">
    <property type="entry name" value="L,D-transpeptidase catalytic domain-like"/>
    <property type="match status" value="1"/>
</dbReference>
<feature type="region of interest" description="Disordered" evidence="6">
    <location>
        <begin position="406"/>
        <end position="462"/>
    </location>
</feature>
<keyword evidence="7" id="KW-1133">Transmembrane helix</keyword>
<keyword evidence="10" id="KW-1185">Reference proteome</keyword>
<dbReference type="EMBL" id="JAODBU010000008">
    <property type="protein sequence ID" value="MCT7399201.1"/>
    <property type="molecule type" value="Genomic_DNA"/>
</dbReference>
<dbReference type="InterPro" id="IPR038063">
    <property type="entry name" value="Transpep_catalytic_dom"/>
</dbReference>
<dbReference type="RefSeq" id="WP_260978770.1">
    <property type="nucleotide sequence ID" value="NZ_JAODBU010000008.1"/>
</dbReference>
<feature type="compositionally biased region" description="Basic and acidic residues" evidence="6">
    <location>
        <begin position="406"/>
        <end position="438"/>
    </location>
</feature>
<keyword evidence="7" id="KW-0812">Transmembrane</keyword>
<keyword evidence="4" id="KW-0573">Peptidoglycan synthesis</keyword>
<dbReference type="Gene3D" id="2.40.440.10">
    <property type="entry name" value="L,D-transpeptidase catalytic domain-like"/>
    <property type="match status" value="1"/>
</dbReference>
<sequence length="462" mass="51515">MSRKDNSKAKNLKNIITTLIEVIIVAAIIFGGLMYVQHRLQSRGTASTQGKGIDSKEETQDEEQNSGTGKYNLVVNIKKNALIVYETDKDNNEVPTYVFQCSVGDGINEGKGKVQKKYTWLDINKSWHKYNSQISENSWIQSVNYSEKYSWTLNKKSYNSLGEKQKAGSCILLTARDAKWIYDNCGTGTKVKIVKGSKKDVLPMEPLTKTETYKKCGWDPTDTDEANPYLKLANSTIAVGDKVVYVEKGTDVKYLENIIAINANGQDVTSKLKYNKIDSGTLGKNKVKFTYKNKAGEKFSQTVVFKVIDTTCPKVTLSTYKFKYEVKSASIKDYQKDKVKKAIEDLVKSKASCDESGVTIKAVAFPKDQLEIGDNSVKVIATDESGNIGNCEATVELVIKETKLNKKPKVPESTKHKKEETTTKKSKEETTTKKKSEETTTQNSKEITSQTSEMQTAANLAE</sequence>
<name>A0ABT2M103_9FIRM</name>
<comment type="pathway">
    <text evidence="1">Cell wall biogenesis; peptidoglycan biosynthesis.</text>
</comment>
<evidence type="ECO:0000313" key="10">
    <source>
        <dbReference type="Proteomes" id="UP001431199"/>
    </source>
</evidence>
<proteinExistence type="predicted"/>
<feature type="region of interest" description="Disordered" evidence="6">
    <location>
        <begin position="46"/>
        <end position="67"/>
    </location>
</feature>
<reference evidence="9" key="1">
    <citation type="submission" date="2022-09" db="EMBL/GenBank/DDBJ databases">
        <title>Eubacterium sp. LFL-14 isolated from human feces.</title>
        <authorList>
            <person name="Liu F."/>
        </authorList>
    </citation>
    <scope>NUCLEOTIDE SEQUENCE</scope>
    <source>
        <strain evidence="9">LFL-14</strain>
    </source>
</reference>
<dbReference type="CDD" id="cd16913">
    <property type="entry name" value="YkuD_like"/>
    <property type="match status" value="1"/>
</dbReference>
<feature type="domain" description="L,D-TPase catalytic" evidence="8">
    <location>
        <begin position="72"/>
        <end position="193"/>
    </location>
</feature>
<evidence type="ECO:0000256" key="4">
    <source>
        <dbReference type="ARBA" id="ARBA00022984"/>
    </source>
</evidence>
<evidence type="ECO:0000313" key="9">
    <source>
        <dbReference type="EMBL" id="MCT7399201.1"/>
    </source>
</evidence>
<evidence type="ECO:0000259" key="8">
    <source>
        <dbReference type="Pfam" id="PF03734"/>
    </source>
</evidence>
<keyword evidence="3" id="KW-0133">Cell shape</keyword>